<reference evidence="1 2" key="1">
    <citation type="submission" date="2019-07" db="EMBL/GenBank/DDBJ databases">
        <authorList>
            <person name="Garlena R.A."/>
            <person name="Russell D.A."/>
            <person name="Pope W.H."/>
            <person name="Jacobs-Sera D."/>
            <person name="Hatfull G.F."/>
        </authorList>
    </citation>
    <scope>NUCLEOTIDE SEQUENCE [LARGE SCALE GENOMIC DNA]</scope>
</reference>
<sequence>MSNTSTDFLGLAEDAPAHLRPPTIDEQFDAALLADLKGVLTRDWGNHPRSQQVAIGPSEVGHPCPRRLVTKLLGLPRISPDGDPLPAWEGTAGHAKYERSVRVDNERIIGNWTRNPQAHQCTILQGVAIGRWLPEHRVTVREDLAGTADLYDTFTDTVIDLKFPGGSTLREYLKQGPPPEYRTQAHVYGRGYRREGLDVKRVAIWFIPRGGQLRKSFVWSEPYNDQIVVDTLARLDDGLMALNDLELEAHPERLALIPRVAHKCMFCPYFTPQAGHPEPQACQGAAA</sequence>
<dbReference type="EMBL" id="MN234170">
    <property type="protein sequence ID" value="QFG08909.1"/>
    <property type="molecule type" value="Genomic_DNA"/>
</dbReference>
<gene>
    <name evidence="1" type="primary">61</name>
    <name evidence="1" type="ORF">PBI_MALAGASYROSE_61</name>
</gene>
<evidence type="ECO:0000313" key="2">
    <source>
        <dbReference type="Proteomes" id="UP000326279"/>
    </source>
</evidence>
<accession>A0A5J6TGM5</accession>
<dbReference type="InterPro" id="IPR011604">
    <property type="entry name" value="PDDEXK-like_dom_sf"/>
</dbReference>
<organism evidence="1 2">
    <name type="scientific">Mycobacterium phage MalagasyRose</name>
    <dbReference type="NCBI Taxonomy" id="2599870"/>
    <lineage>
        <taxon>Viruses</taxon>
        <taxon>Duplodnaviria</taxon>
        <taxon>Heunggongvirae</taxon>
        <taxon>Uroviricota</taxon>
        <taxon>Caudoviricetes</taxon>
        <taxon>Malagasyrosevirus</taxon>
        <taxon>Malagasyrosevirus malagasyrose</taxon>
    </lineage>
</organism>
<evidence type="ECO:0000313" key="1">
    <source>
        <dbReference type="EMBL" id="QFG08909.1"/>
    </source>
</evidence>
<dbReference type="Gene3D" id="3.90.320.10">
    <property type="match status" value="1"/>
</dbReference>
<name>A0A5J6TGM5_9CAUD</name>
<dbReference type="Proteomes" id="UP000326279">
    <property type="component" value="Segment"/>
</dbReference>
<dbReference type="KEGG" id="vg:80019534"/>
<dbReference type="GO" id="GO:0004527">
    <property type="term" value="F:exonuclease activity"/>
    <property type="evidence" value="ECO:0007669"/>
    <property type="project" value="UniProtKB-KW"/>
</dbReference>
<protein>
    <submittedName>
        <fullName evidence="1">Cas4 family exonuclease</fullName>
    </submittedName>
</protein>
<keyword evidence="1" id="KW-0378">Hydrolase</keyword>
<keyword evidence="1" id="KW-0269">Exonuclease</keyword>
<dbReference type="RefSeq" id="YP_010754933.1">
    <property type="nucleotide sequence ID" value="NC_073465.1"/>
</dbReference>
<keyword evidence="1" id="KW-0540">Nuclease</keyword>
<keyword evidence="2" id="KW-1185">Reference proteome</keyword>
<dbReference type="GeneID" id="80019534"/>
<proteinExistence type="predicted"/>